<dbReference type="PROSITE" id="PS50910">
    <property type="entry name" value="HEPN"/>
    <property type="match status" value="1"/>
</dbReference>
<evidence type="ECO:0000313" key="2">
    <source>
        <dbReference type="EMBL" id="SAI86207.1"/>
    </source>
</evidence>
<reference evidence="3" key="1">
    <citation type="submission" date="2016-04" db="EMBL/GenBank/DDBJ databases">
        <authorList>
            <person name="Shah S.A."/>
            <person name="Garrett R.A."/>
        </authorList>
    </citation>
    <scope>NUCLEOTIDE SEQUENCE [LARGE SCALE GENOMIC DNA]</scope>
    <source>
        <strain evidence="3">ATCC 35091 / DSM 1616 / JCM 8930 / NBRC 15331 / P1</strain>
    </source>
</reference>
<dbReference type="SUPFAM" id="SSF81593">
    <property type="entry name" value="Nucleotidyltransferase substrate binding subunit/domain"/>
    <property type="match status" value="1"/>
</dbReference>
<sequence>MMREEAQKWFRQALEDLATAKDTITTGHYYASAFWAEQAAEKALKALLIENGKIERTHDLNQLLYVIKEEIGLPVEEIRSEVNKLTLHYTISRYPDAANTIPYSLYTKEDAEELVKKAEKVIEWVRRNLH</sequence>
<dbReference type="SMART" id="SM00748">
    <property type="entry name" value="HEPN"/>
    <property type="match status" value="1"/>
</dbReference>
<keyword evidence="2" id="KW-0238">DNA-binding</keyword>
<dbReference type="Gene3D" id="1.20.120.330">
    <property type="entry name" value="Nucleotidyltransferases domain 2"/>
    <property type="match status" value="1"/>
</dbReference>
<feature type="domain" description="HEPN" evidence="1">
    <location>
        <begin position="10"/>
        <end position="121"/>
    </location>
</feature>
<dbReference type="Pfam" id="PF05168">
    <property type="entry name" value="HEPN"/>
    <property type="match status" value="1"/>
</dbReference>
<proteinExistence type="predicted"/>
<dbReference type="AlphaFoldDB" id="A0A157T468"/>
<dbReference type="GO" id="GO:0003677">
    <property type="term" value="F:DNA binding"/>
    <property type="evidence" value="ECO:0007669"/>
    <property type="project" value="UniProtKB-KW"/>
</dbReference>
<name>A0A157T468_SACSO</name>
<gene>
    <name evidence="2" type="ORF">SSOP1_2653</name>
</gene>
<dbReference type="InterPro" id="IPR007842">
    <property type="entry name" value="HEPN_dom"/>
</dbReference>
<accession>A0A157T468</accession>
<protein>
    <submittedName>
        <fullName evidence="2">DNA-binding protein</fullName>
    </submittedName>
</protein>
<dbReference type="EMBL" id="LT549890">
    <property type="protein sequence ID" value="SAI86207.1"/>
    <property type="molecule type" value="Genomic_DNA"/>
</dbReference>
<dbReference type="PATRIC" id="fig|2287.9.peg.2781"/>
<organism evidence="2 3">
    <name type="scientific">Saccharolobus solfataricus</name>
    <name type="common">Sulfolobus solfataricus</name>
    <dbReference type="NCBI Taxonomy" id="2287"/>
    <lineage>
        <taxon>Archaea</taxon>
        <taxon>Thermoproteota</taxon>
        <taxon>Thermoprotei</taxon>
        <taxon>Sulfolobales</taxon>
        <taxon>Sulfolobaceae</taxon>
        <taxon>Saccharolobus</taxon>
    </lineage>
</organism>
<evidence type="ECO:0000313" key="3">
    <source>
        <dbReference type="Proteomes" id="UP000076770"/>
    </source>
</evidence>
<evidence type="ECO:0000259" key="1">
    <source>
        <dbReference type="PROSITE" id="PS50910"/>
    </source>
</evidence>
<dbReference type="Proteomes" id="UP000076770">
    <property type="component" value="Chromosome i"/>
</dbReference>